<evidence type="ECO:0000313" key="1">
    <source>
        <dbReference type="EMBL" id="MFD1031414.1"/>
    </source>
</evidence>
<accession>A0ABW3LAR8</accession>
<dbReference type="SUPFAM" id="SSF52833">
    <property type="entry name" value="Thioredoxin-like"/>
    <property type="match status" value="1"/>
</dbReference>
<dbReference type="InterPro" id="IPR036249">
    <property type="entry name" value="Thioredoxin-like_sf"/>
</dbReference>
<reference evidence="2" key="1">
    <citation type="journal article" date="2019" name="Int. J. Syst. Evol. Microbiol.">
        <title>The Global Catalogue of Microorganisms (GCM) 10K type strain sequencing project: providing services to taxonomists for standard genome sequencing and annotation.</title>
        <authorList>
            <consortium name="The Broad Institute Genomics Platform"/>
            <consortium name="The Broad Institute Genome Sequencing Center for Infectious Disease"/>
            <person name="Wu L."/>
            <person name="Ma J."/>
        </authorList>
    </citation>
    <scope>NUCLEOTIDE SEQUENCE [LARGE SCALE GENOMIC DNA]</scope>
    <source>
        <strain evidence="2">CCUG 56756</strain>
    </source>
</reference>
<comment type="caution">
    <text evidence="1">The sequence shown here is derived from an EMBL/GenBank/DDBJ whole genome shotgun (WGS) entry which is preliminary data.</text>
</comment>
<evidence type="ECO:0000313" key="2">
    <source>
        <dbReference type="Proteomes" id="UP001597109"/>
    </source>
</evidence>
<protein>
    <submittedName>
        <fullName evidence="1">Thioredoxin family protein</fullName>
    </submittedName>
</protein>
<dbReference type="RefSeq" id="WP_144840903.1">
    <property type="nucleotide sequence ID" value="NZ_JBHTKI010000009.1"/>
</dbReference>
<organism evidence="1 2">
    <name type="scientific">Metaplanococcus flavidus</name>
    <dbReference type="NCBI Taxonomy" id="569883"/>
    <lineage>
        <taxon>Bacteria</taxon>
        <taxon>Bacillati</taxon>
        <taxon>Bacillota</taxon>
        <taxon>Bacilli</taxon>
        <taxon>Bacillales</taxon>
        <taxon>Caryophanaceae</taxon>
        <taxon>Metaplanococcus</taxon>
    </lineage>
</organism>
<name>A0ABW3LAR8_9BACL</name>
<proteinExistence type="predicted"/>
<keyword evidence="2" id="KW-1185">Reference proteome</keyword>
<dbReference type="EMBL" id="JBHTKI010000009">
    <property type="protein sequence ID" value="MFD1031414.1"/>
    <property type="molecule type" value="Genomic_DNA"/>
</dbReference>
<dbReference type="Pfam" id="PF14595">
    <property type="entry name" value="Thioredoxin_9"/>
    <property type="match status" value="1"/>
</dbReference>
<dbReference type="Gene3D" id="3.40.30.10">
    <property type="entry name" value="Glutaredoxin"/>
    <property type="match status" value="1"/>
</dbReference>
<gene>
    <name evidence="1" type="ORF">ACFQ1X_08185</name>
</gene>
<dbReference type="Proteomes" id="UP001597109">
    <property type="component" value="Unassembled WGS sequence"/>
</dbReference>
<sequence length="187" mass="21808">MSVEQNYFENAITLEKYMSQMESNQEKSYSIYEKFELPKDEEFFALLKEKNPQILVITEDWCGDAMMNNAILRKIADAADLEVRCVYRDENLELMDRYLTNGSRSIPKYVFLSQDGEVLADWGPRSAMVQEFVDGLKAKLPEKEDPQYDLHFKTVIGEITDGFVYKSEYWDSVYEELKAVLTKSLSK</sequence>